<accession>A0A2I0AMZ1</accession>
<organism evidence="2 3">
    <name type="scientific">Apostasia shenzhenica</name>
    <dbReference type="NCBI Taxonomy" id="1088818"/>
    <lineage>
        <taxon>Eukaryota</taxon>
        <taxon>Viridiplantae</taxon>
        <taxon>Streptophyta</taxon>
        <taxon>Embryophyta</taxon>
        <taxon>Tracheophyta</taxon>
        <taxon>Spermatophyta</taxon>
        <taxon>Magnoliopsida</taxon>
        <taxon>Liliopsida</taxon>
        <taxon>Asparagales</taxon>
        <taxon>Orchidaceae</taxon>
        <taxon>Apostasioideae</taxon>
        <taxon>Apostasia</taxon>
    </lineage>
</organism>
<protein>
    <submittedName>
        <fullName evidence="2">Uncharacterized protein</fullName>
    </submittedName>
</protein>
<feature type="compositionally biased region" description="Low complexity" evidence="1">
    <location>
        <begin position="85"/>
        <end position="105"/>
    </location>
</feature>
<feature type="region of interest" description="Disordered" evidence="1">
    <location>
        <begin position="58"/>
        <end position="137"/>
    </location>
</feature>
<evidence type="ECO:0000256" key="1">
    <source>
        <dbReference type="SAM" id="MobiDB-lite"/>
    </source>
</evidence>
<sequence>MKTFPTPTASSHGTFPSPPPLTPINATLSTNRLLEQLRRPSRRPQRFLHLCEIPTIPLARSTTPASAAPPGPMHRASGPRKSPFSLRSTQTTSSSSSRASPISFRLKGLAGNTTAGCRISGSSTAASHTLDHLGALE</sequence>
<name>A0A2I0AMZ1_9ASPA</name>
<dbReference type="EMBL" id="KZ451969">
    <property type="protein sequence ID" value="PKA56929.1"/>
    <property type="molecule type" value="Genomic_DNA"/>
</dbReference>
<dbReference type="AlphaFoldDB" id="A0A2I0AMZ1"/>
<proteinExistence type="predicted"/>
<gene>
    <name evidence="2" type="ORF">AXF42_Ash002232</name>
</gene>
<feature type="compositionally biased region" description="Polar residues" evidence="1">
    <location>
        <begin position="1"/>
        <end position="14"/>
    </location>
</feature>
<reference evidence="2 3" key="1">
    <citation type="journal article" date="2017" name="Nature">
        <title>The Apostasia genome and the evolution of orchids.</title>
        <authorList>
            <person name="Zhang G.Q."/>
            <person name="Liu K.W."/>
            <person name="Li Z."/>
            <person name="Lohaus R."/>
            <person name="Hsiao Y.Y."/>
            <person name="Niu S.C."/>
            <person name="Wang J.Y."/>
            <person name="Lin Y.C."/>
            <person name="Xu Q."/>
            <person name="Chen L.J."/>
            <person name="Yoshida K."/>
            <person name="Fujiwara S."/>
            <person name="Wang Z.W."/>
            <person name="Zhang Y.Q."/>
            <person name="Mitsuda N."/>
            <person name="Wang M."/>
            <person name="Liu G.H."/>
            <person name="Pecoraro L."/>
            <person name="Huang H.X."/>
            <person name="Xiao X.J."/>
            <person name="Lin M."/>
            <person name="Wu X.Y."/>
            <person name="Wu W.L."/>
            <person name="Chen Y.Y."/>
            <person name="Chang S.B."/>
            <person name="Sakamoto S."/>
            <person name="Ohme-Takagi M."/>
            <person name="Yagi M."/>
            <person name="Zeng S.J."/>
            <person name="Shen C.Y."/>
            <person name="Yeh C.M."/>
            <person name="Luo Y.B."/>
            <person name="Tsai W.C."/>
            <person name="Van de Peer Y."/>
            <person name="Liu Z.J."/>
        </authorList>
    </citation>
    <scope>NUCLEOTIDE SEQUENCE [LARGE SCALE GENOMIC DNA]</scope>
    <source>
        <strain evidence="3">cv. Shenzhen</strain>
        <tissue evidence="2">Stem</tissue>
    </source>
</reference>
<feature type="region of interest" description="Disordered" evidence="1">
    <location>
        <begin position="1"/>
        <end position="26"/>
    </location>
</feature>
<feature type="compositionally biased region" description="Polar residues" evidence="1">
    <location>
        <begin position="111"/>
        <end position="127"/>
    </location>
</feature>
<keyword evidence="3" id="KW-1185">Reference proteome</keyword>
<evidence type="ECO:0000313" key="2">
    <source>
        <dbReference type="EMBL" id="PKA56929.1"/>
    </source>
</evidence>
<dbReference type="Proteomes" id="UP000236161">
    <property type="component" value="Unassembled WGS sequence"/>
</dbReference>
<evidence type="ECO:0000313" key="3">
    <source>
        <dbReference type="Proteomes" id="UP000236161"/>
    </source>
</evidence>